<evidence type="ECO:0000313" key="3">
    <source>
        <dbReference type="Proteomes" id="UP000824073"/>
    </source>
</evidence>
<gene>
    <name evidence="2" type="ORF">IAB67_08440</name>
</gene>
<evidence type="ECO:0008006" key="4">
    <source>
        <dbReference type="Google" id="ProtNLM"/>
    </source>
</evidence>
<dbReference type="AlphaFoldDB" id="A0A9D1LLZ4"/>
<dbReference type="Proteomes" id="UP000824073">
    <property type="component" value="Unassembled WGS sequence"/>
</dbReference>
<keyword evidence="1" id="KW-0472">Membrane</keyword>
<accession>A0A9D1LLZ4</accession>
<name>A0A9D1LLZ4_9CLOT</name>
<keyword evidence="1" id="KW-0812">Transmembrane</keyword>
<organism evidence="2 3">
    <name type="scientific">Candidatus Ventrousia excrementavium</name>
    <dbReference type="NCBI Taxonomy" id="2840961"/>
    <lineage>
        <taxon>Bacteria</taxon>
        <taxon>Bacillati</taxon>
        <taxon>Bacillota</taxon>
        <taxon>Clostridia</taxon>
        <taxon>Eubacteriales</taxon>
        <taxon>Clostridiaceae</taxon>
        <taxon>Clostridiaceae incertae sedis</taxon>
        <taxon>Candidatus Ventrousia</taxon>
    </lineage>
</organism>
<sequence>MSEWISSMVLRLFAGGVLCSLILIITGDGAQREIARIGCAALMIILILSPARPVNWSEFSLTQTEQGLESTVDEALDSARLQKKAQADQQLQTQIEAQAAALGVSCQAQVTSDLTGDGVYSVRQVALRFAAGTDASLKAQTIQAAALNCGIGVERVVEETEGSP</sequence>
<evidence type="ECO:0000313" key="2">
    <source>
        <dbReference type="EMBL" id="HIU44306.1"/>
    </source>
</evidence>
<reference evidence="2" key="1">
    <citation type="submission" date="2020-10" db="EMBL/GenBank/DDBJ databases">
        <authorList>
            <person name="Gilroy R."/>
        </authorList>
    </citation>
    <scope>NUCLEOTIDE SEQUENCE</scope>
    <source>
        <strain evidence="2">CHK191-8634</strain>
    </source>
</reference>
<evidence type="ECO:0000256" key="1">
    <source>
        <dbReference type="SAM" id="Phobius"/>
    </source>
</evidence>
<feature type="transmembrane region" description="Helical" evidence="1">
    <location>
        <begin position="34"/>
        <end position="51"/>
    </location>
</feature>
<proteinExistence type="predicted"/>
<keyword evidence="1" id="KW-1133">Transmembrane helix</keyword>
<feature type="transmembrane region" description="Helical" evidence="1">
    <location>
        <begin position="6"/>
        <end position="27"/>
    </location>
</feature>
<protein>
    <recommendedName>
        <fullName evidence="4">Stage III sporulation protein AF</fullName>
    </recommendedName>
</protein>
<comment type="caution">
    <text evidence="2">The sequence shown here is derived from an EMBL/GenBank/DDBJ whole genome shotgun (WGS) entry which is preliminary data.</text>
</comment>
<reference evidence="2" key="2">
    <citation type="journal article" date="2021" name="PeerJ">
        <title>Extensive microbial diversity within the chicken gut microbiome revealed by metagenomics and culture.</title>
        <authorList>
            <person name="Gilroy R."/>
            <person name="Ravi A."/>
            <person name="Getino M."/>
            <person name="Pursley I."/>
            <person name="Horton D.L."/>
            <person name="Alikhan N.F."/>
            <person name="Baker D."/>
            <person name="Gharbi K."/>
            <person name="Hall N."/>
            <person name="Watson M."/>
            <person name="Adriaenssens E.M."/>
            <person name="Foster-Nyarko E."/>
            <person name="Jarju S."/>
            <person name="Secka A."/>
            <person name="Antonio M."/>
            <person name="Oren A."/>
            <person name="Chaudhuri R.R."/>
            <person name="La Ragione R."/>
            <person name="Hildebrand F."/>
            <person name="Pallen M.J."/>
        </authorList>
    </citation>
    <scope>NUCLEOTIDE SEQUENCE</scope>
    <source>
        <strain evidence="2">CHK191-8634</strain>
    </source>
</reference>
<dbReference type="EMBL" id="DVMR01000063">
    <property type="protein sequence ID" value="HIU44306.1"/>
    <property type="molecule type" value="Genomic_DNA"/>
</dbReference>